<evidence type="ECO:0000256" key="27">
    <source>
        <dbReference type="RuleBase" id="RU000461"/>
    </source>
</evidence>
<keyword evidence="15" id="KW-0472">Membrane</keyword>
<dbReference type="SUPFAM" id="SSF48264">
    <property type="entry name" value="Cytochrome P450"/>
    <property type="match status" value="1"/>
</dbReference>
<dbReference type="PRINTS" id="PR00465">
    <property type="entry name" value="EP450IV"/>
</dbReference>
<dbReference type="InterPro" id="IPR036396">
    <property type="entry name" value="Cyt_P450_sf"/>
</dbReference>
<dbReference type="GO" id="GO:0008168">
    <property type="term" value="F:methyltransferase activity"/>
    <property type="evidence" value="ECO:0007669"/>
    <property type="project" value="UniProtKB-KW"/>
</dbReference>
<keyword evidence="12" id="KW-0756">Sterol biosynthesis</keyword>
<reference evidence="29" key="2">
    <citation type="submission" date="2013-12" db="EMBL/GenBank/DDBJ databases">
        <authorList>
            <person name="Yu Y."/>
            <person name="Lee S."/>
            <person name="de Baynast K."/>
            <person name="Wissotski M."/>
            <person name="Liu L."/>
            <person name="Talag J."/>
            <person name="Goicoechea J."/>
            <person name="Angelova A."/>
            <person name="Jetty R."/>
            <person name="Kudrna D."/>
            <person name="Golser W."/>
            <person name="Rivera L."/>
            <person name="Zhang J."/>
            <person name="Wing R."/>
        </authorList>
    </citation>
    <scope>NUCLEOTIDE SEQUENCE</scope>
</reference>
<dbReference type="PANTHER" id="PTHR24304">
    <property type="entry name" value="CYTOCHROME P450 FAMILY 7"/>
    <property type="match status" value="1"/>
</dbReference>
<evidence type="ECO:0000256" key="4">
    <source>
        <dbReference type="ARBA" id="ARBA00022516"/>
    </source>
</evidence>
<dbReference type="PROSITE" id="PS00086">
    <property type="entry name" value="CYTOCHROME_P450"/>
    <property type="match status" value="1"/>
</dbReference>
<dbReference type="GO" id="GO:0016020">
    <property type="term" value="C:membrane"/>
    <property type="evidence" value="ECO:0007669"/>
    <property type="project" value="UniProtKB-SubCell"/>
</dbReference>
<evidence type="ECO:0000256" key="9">
    <source>
        <dbReference type="ARBA" id="ARBA00022955"/>
    </source>
</evidence>
<evidence type="ECO:0000256" key="23">
    <source>
        <dbReference type="ARBA" id="ARBA00051013"/>
    </source>
</evidence>
<comment type="similarity">
    <text evidence="3 27">Belongs to the cytochrome P450 family.</text>
</comment>
<keyword evidence="16" id="KW-1207">Sterol metabolism</keyword>
<evidence type="ECO:0000256" key="14">
    <source>
        <dbReference type="ARBA" id="ARBA00023098"/>
    </source>
</evidence>
<evidence type="ECO:0000256" key="25">
    <source>
        <dbReference type="ARBA" id="ARBA00072797"/>
    </source>
</evidence>
<dbReference type="GO" id="GO:0020037">
    <property type="term" value="F:heme binding"/>
    <property type="evidence" value="ECO:0007669"/>
    <property type="project" value="InterPro"/>
</dbReference>
<keyword evidence="4" id="KW-0444">Lipid biosynthesis</keyword>
<comment type="subcellular location">
    <subcellularLocation>
        <location evidence="2">Membrane</location>
        <topology evidence="2">Single-pass membrane protein</topology>
    </subcellularLocation>
</comment>
<dbReference type="STRING" id="77586.A0A0D9VFG3"/>
<dbReference type="InterPro" id="IPR001128">
    <property type="entry name" value="Cyt_P450"/>
</dbReference>
<evidence type="ECO:0000256" key="5">
    <source>
        <dbReference type="ARBA" id="ARBA00022603"/>
    </source>
</evidence>
<dbReference type="Gramene" id="LPERR02G12000.1">
    <property type="protein sequence ID" value="LPERR02G12000.1"/>
    <property type="gene ID" value="LPERR02G12000"/>
</dbReference>
<evidence type="ECO:0000256" key="17">
    <source>
        <dbReference type="ARBA" id="ARBA00023221"/>
    </source>
</evidence>
<dbReference type="AlphaFoldDB" id="A0A0D9VFG3"/>
<reference evidence="28" key="3">
    <citation type="submission" date="2015-04" db="UniProtKB">
        <authorList>
            <consortium name="EnsemblPlants"/>
        </authorList>
    </citation>
    <scope>IDENTIFICATION</scope>
</reference>
<dbReference type="eggNOG" id="KOG0684">
    <property type="taxonomic scope" value="Eukaryota"/>
</dbReference>
<organism evidence="28 29">
    <name type="scientific">Leersia perrieri</name>
    <dbReference type="NCBI Taxonomy" id="77586"/>
    <lineage>
        <taxon>Eukaryota</taxon>
        <taxon>Viridiplantae</taxon>
        <taxon>Streptophyta</taxon>
        <taxon>Embryophyta</taxon>
        <taxon>Tracheophyta</taxon>
        <taxon>Spermatophyta</taxon>
        <taxon>Magnoliopsida</taxon>
        <taxon>Liliopsida</taxon>
        <taxon>Poales</taxon>
        <taxon>Poaceae</taxon>
        <taxon>BOP clade</taxon>
        <taxon>Oryzoideae</taxon>
        <taxon>Oryzeae</taxon>
        <taxon>Oryzinae</taxon>
        <taxon>Leersia</taxon>
    </lineage>
</organism>
<dbReference type="PANTHER" id="PTHR24304:SF2">
    <property type="entry name" value="24-HYDROXYCHOLESTEROL 7-ALPHA-HYDROXYLASE"/>
    <property type="match status" value="1"/>
</dbReference>
<evidence type="ECO:0000313" key="28">
    <source>
        <dbReference type="EnsemblPlants" id="LPERR02G12000.1"/>
    </source>
</evidence>
<evidence type="ECO:0000256" key="6">
    <source>
        <dbReference type="ARBA" id="ARBA00022617"/>
    </source>
</evidence>
<keyword evidence="29" id="KW-1185">Reference proteome</keyword>
<reference evidence="28 29" key="1">
    <citation type="submission" date="2012-08" db="EMBL/GenBank/DDBJ databases">
        <title>Oryza genome evolution.</title>
        <authorList>
            <person name="Wing R.A."/>
        </authorList>
    </citation>
    <scope>NUCLEOTIDE SEQUENCE</scope>
</reference>
<comment type="pathway">
    <text evidence="18">Steroid biosynthesis; zymosterol biosynthesis; zymosterol from lanosterol: step 1/6.</text>
</comment>
<dbReference type="EnsemblPlants" id="LPERR02G12000.1">
    <property type="protein sequence ID" value="LPERR02G12000.1"/>
    <property type="gene ID" value="LPERR02G12000"/>
</dbReference>
<keyword evidence="17" id="KW-0753">Steroid metabolism</keyword>
<proteinExistence type="inferred from homology"/>
<dbReference type="InterPro" id="IPR050529">
    <property type="entry name" value="CYP450_sterol_14alpha_dmase"/>
</dbReference>
<dbReference type="PRINTS" id="PR00385">
    <property type="entry name" value="P450"/>
</dbReference>
<keyword evidence="5" id="KW-0489">Methyltransferase</keyword>
<evidence type="ECO:0000256" key="19">
    <source>
        <dbReference type="ARBA" id="ARBA00038974"/>
    </source>
</evidence>
<dbReference type="InterPro" id="IPR017972">
    <property type="entry name" value="Cyt_P450_CS"/>
</dbReference>
<dbReference type="InterPro" id="IPR002403">
    <property type="entry name" value="Cyt_P450_E_grp-IV"/>
</dbReference>
<evidence type="ECO:0000256" key="15">
    <source>
        <dbReference type="ARBA" id="ARBA00023136"/>
    </source>
</evidence>
<dbReference type="HOGENOM" id="CLU_001570_15_0_1"/>
<accession>A0A0D9VFG3</accession>
<comment type="catalytic activity">
    <reaction evidence="23">
        <text>a 14alpha-methyl steroid + 3 reduced [NADPH--hemoprotein reductase] + 3 O2 = a Delta(14) steroid + formate + 3 oxidized [NADPH--hemoprotein reductase] + 4 H2O + 4 H(+)</text>
        <dbReference type="Rhea" id="RHEA:54028"/>
        <dbReference type="Rhea" id="RHEA-COMP:11964"/>
        <dbReference type="Rhea" id="RHEA-COMP:11965"/>
        <dbReference type="ChEBI" id="CHEBI:15377"/>
        <dbReference type="ChEBI" id="CHEBI:15378"/>
        <dbReference type="ChEBI" id="CHEBI:15379"/>
        <dbReference type="ChEBI" id="CHEBI:15740"/>
        <dbReference type="ChEBI" id="CHEBI:57618"/>
        <dbReference type="ChEBI" id="CHEBI:58210"/>
        <dbReference type="ChEBI" id="CHEBI:138029"/>
        <dbReference type="ChEBI" id="CHEBI:138031"/>
        <dbReference type="EC" id="1.14.14.154"/>
    </reaction>
</comment>
<evidence type="ECO:0000256" key="21">
    <source>
        <dbReference type="ARBA" id="ARBA00042513"/>
    </source>
</evidence>
<keyword evidence="9" id="KW-0752">Steroid biosynthesis</keyword>
<evidence type="ECO:0000256" key="20">
    <source>
        <dbReference type="ARBA" id="ARBA00042370"/>
    </source>
</evidence>
<evidence type="ECO:0000256" key="11">
    <source>
        <dbReference type="ARBA" id="ARBA00023004"/>
    </source>
</evidence>
<evidence type="ECO:0000256" key="1">
    <source>
        <dbReference type="ARBA" id="ARBA00001971"/>
    </source>
</evidence>
<keyword evidence="8 26" id="KW-0479">Metal-binding</keyword>
<keyword evidence="14" id="KW-0443">Lipid metabolism</keyword>
<keyword evidence="7" id="KW-0808">Transferase</keyword>
<keyword evidence="6 26" id="KW-0349">Heme</keyword>
<evidence type="ECO:0000256" key="18">
    <source>
        <dbReference type="ARBA" id="ARBA00037887"/>
    </source>
</evidence>
<dbReference type="Proteomes" id="UP000032180">
    <property type="component" value="Chromosome 2"/>
</dbReference>
<dbReference type="EC" id="1.14.14.154" evidence="19"/>
<evidence type="ECO:0000256" key="8">
    <source>
        <dbReference type="ARBA" id="ARBA00022723"/>
    </source>
</evidence>
<evidence type="ECO:0000256" key="7">
    <source>
        <dbReference type="ARBA" id="ARBA00022679"/>
    </source>
</evidence>
<dbReference type="GO" id="GO:0032259">
    <property type="term" value="P:methylation"/>
    <property type="evidence" value="ECO:0007669"/>
    <property type="project" value="UniProtKB-KW"/>
</dbReference>
<dbReference type="CDD" id="cd11042">
    <property type="entry name" value="CYP51-like"/>
    <property type="match status" value="1"/>
</dbReference>
<evidence type="ECO:0000256" key="24">
    <source>
        <dbReference type="ARBA" id="ARBA00058467"/>
    </source>
</evidence>
<evidence type="ECO:0000256" key="16">
    <source>
        <dbReference type="ARBA" id="ARBA00023166"/>
    </source>
</evidence>
<dbReference type="GO" id="GO:0005506">
    <property type="term" value="F:iron ion binding"/>
    <property type="evidence" value="ECO:0007669"/>
    <property type="project" value="InterPro"/>
</dbReference>
<comment type="cofactor">
    <cofactor evidence="1 26">
        <name>heme</name>
        <dbReference type="ChEBI" id="CHEBI:30413"/>
    </cofactor>
</comment>
<keyword evidence="11 26" id="KW-0408">Iron</keyword>
<evidence type="ECO:0000256" key="2">
    <source>
        <dbReference type="ARBA" id="ARBA00004167"/>
    </source>
</evidence>
<keyword evidence="13 27" id="KW-0503">Monooxygenase</keyword>
<evidence type="ECO:0000256" key="3">
    <source>
        <dbReference type="ARBA" id="ARBA00010617"/>
    </source>
</evidence>
<evidence type="ECO:0000256" key="13">
    <source>
        <dbReference type="ARBA" id="ARBA00023033"/>
    </source>
</evidence>
<protein>
    <recommendedName>
        <fullName evidence="25">Obtusifoliol 14-alpha demethylase</fullName>
        <ecNumber evidence="19">1.14.14.154</ecNumber>
    </recommendedName>
    <alternativeName>
        <fullName evidence="20">CYPLI</fullName>
    </alternativeName>
    <alternativeName>
        <fullName evidence="22">Cytochrome P450 51</fullName>
    </alternativeName>
    <alternativeName>
        <fullName evidence="21">Cytochrome P450-LIA1</fullName>
    </alternativeName>
</protein>
<keyword evidence="10 27" id="KW-0560">Oxidoreductase</keyword>
<evidence type="ECO:0000256" key="10">
    <source>
        <dbReference type="ARBA" id="ARBA00023002"/>
    </source>
</evidence>
<comment type="function">
    <text evidence="24">Catalyzes the 14-alpha demethylation of obtusifoliol to 4 alpha-methyl-5 alpha-ergosta-8,14,24(28)-trien-3 beta-ol.</text>
</comment>
<dbReference type="GO" id="GO:0016126">
    <property type="term" value="P:sterol biosynthetic process"/>
    <property type="evidence" value="ECO:0007669"/>
    <property type="project" value="UniProtKB-KW"/>
</dbReference>
<sequence>MEDSTALLEHTFLVNSVVFMDRIPIFNEWFAIALVFIITVATKVVRSRTLKTTTKLSPPPPPEAKGAPLGGFIPAVLSRGLQAVIRQQHSELGNVFTLRSLGVAVTFLVGAECSDHFFHAPESEITIDGVYNFTAPMFGRGVGYDVDVDTRNEQNRFFVKTLKPAKLRVHVGIMEYFEKWGERGVVDLKHEIDHVLMLITSRCLLGKEVREKMFEEVSTLIDDLLGGTHLISIFFPYLPTPAHRRRDRALARLQQIFSQIMTARRLSGRVEDDMLQDLMDSRYGDGRATTDSEVTGLLVALLLAGQHTSSGTTIWAALRLLTHPDHLNAAVAEQEQLVVGGHHGGGGSFVIDYGLLQQMDVLHRCIKETLRLHPILSMILRRTRKGFTVRTKEGGEYTVPSGRLVASPLLVNHLLPDIYKEPHVNDPDRFVAGRAEEKSGSGIGNLAFLSFGAGKHACMGEGYAYQQIKVILGHLLRNFELKLESPFPEPENMFSMRPSGKVLVSYKRRKLLCNMQD</sequence>
<dbReference type="FunFam" id="1.10.630.10:FF:000028">
    <property type="entry name" value="Cytochrome p450 51g1"/>
    <property type="match status" value="1"/>
</dbReference>
<dbReference type="Gene3D" id="1.10.630.10">
    <property type="entry name" value="Cytochrome P450"/>
    <property type="match status" value="1"/>
</dbReference>
<evidence type="ECO:0000256" key="12">
    <source>
        <dbReference type="ARBA" id="ARBA00023011"/>
    </source>
</evidence>
<evidence type="ECO:0000313" key="29">
    <source>
        <dbReference type="Proteomes" id="UP000032180"/>
    </source>
</evidence>
<dbReference type="Pfam" id="PF00067">
    <property type="entry name" value="p450"/>
    <property type="match status" value="1"/>
</dbReference>
<evidence type="ECO:0000256" key="22">
    <source>
        <dbReference type="ARBA" id="ARBA00042983"/>
    </source>
</evidence>
<name>A0A0D9VFG3_9ORYZ</name>
<dbReference type="GO" id="GO:0008398">
    <property type="term" value="F:sterol 14-demethylase activity"/>
    <property type="evidence" value="ECO:0007669"/>
    <property type="project" value="UniProtKB-EC"/>
</dbReference>
<evidence type="ECO:0000256" key="26">
    <source>
        <dbReference type="PIRSR" id="PIRSR602403-1"/>
    </source>
</evidence>
<feature type="binding site" description="axial binding residue" evidence="26">
    <location>
        <position position="458"/>
    </location>
    <ligand>
        <name>heme</name>
        <dbReference type="ChEBI" id="CHEBI:30413"/>
    </ligand>
    <ligandPart>
        <name>Fe</name>
        <dbReference type="ChEBI" id="CHEBI:18248"/>
    </ligandPart>
</feature>